<dbReference type="AlphaFoldDB" id="A0A1G2FVN3"/>
<proteinExistence type="predicted"/>
<comment type="caution">
    <text evidence="1">The sequence shown here is derived from an EMBL/GenBank/DDBJ whole genome shotgun (WGS) entry which is preliminary data.</text>
</comment>
<dbReference type="EMBL" id="MHNF01000008">
    <property type="protein sequence ID" value="OGZ41792.1"/>
    <property type="molecule type" value="Genomic_DNA"/>
</dbReference>
<evidence type="ECO:0000313" key="1">
    <source>
        <dbReference type="EMBL" id="OGZ41792.1"/>
    </source>
</evidence>
<protein>
    <submittedName>
        <fullName evidence="1">Uncharacterized protein</fullName>
    </submittedName>
</protein>
<accession>A0A1G2FVN3</accession>
<gene>
    <name evidence="1" type="ORF">A3B04_01810</name>
</gene>
<evidence type="ECO:0000313" key="2">
    <source>
        <dbReference type="Proteomes" id="UP000177126"/>
    </source>
</evidence>
<name>A0A1G2FVN3_9BACT</name>
<reference evidence="1 2" key="1">
    <citation type="journal article" date="2016" name="Nat. Commun.">
        <title>Thousands of microbial genomes shed light on interconnected biogeochemical processes in an aquifer system.</title>
        <authorList>
            <person name="Anantharaman K."/>
            <person name="Brown C.T."/>
            <person name="Hug L.A."/>
            <person name="Sharon I."/>
            <person name="Castelle C.J."/>
            <person name="Probst A.J."/>
            <person name="Thomas B.C."/>
            <person name="Singh A."/>
            <person name="Wilkins M.J."/>
            <person name="Karaoz U."/>
            <person name="Brodie E.L."/>
            <person name="Williams K.H."/>
            <person name="Hubbard S.S."/>
            <person name="Banfield J.F."/>
        </authorList>
    </citation>
    <scope>NUCLEOTIDE SEQUENCE [LARGE SCALE GENOMIC DNA]</scope>
</reference>
<dbReference type="Proteomes" id="UP000177126">
    <property type="component" value="Unassembled WGS sequence"/>
</dbReference>
<organism evidence="1 2">
    <name type="scientific">Candidatus Portnoybacteria bacterium RIFCSPLOWO2_02_FULL_39_11</name>
    <dbReference type="NCBI Taxonomy" id="1802001"/>
    <lineage>
        <taxon>Bacteria</taxon>
        <taxon>Candidatus Portnoyibacteriota</taxon>
    </lineage>
</organism>
<sequence length="77" mass="8767">MLITCNGITHGGRNIVIGCMCDRTDIFCGICERKTGKRYELCPWSQFGGKTIPALDEQPQKTQKCYWCKMAENKIPH</sequence>